<dbReference type="PANTHER" id="PTHR15835:SF6">
    <property type="entry name" value="ZINC FINGER C3HC-TYPE PROTEIN 1"/>
    <property type="match status" value="1"/>
</dbReference>
<feature type="compositionally biased region" description="Basic and acidic residues" evidence="3">
    <location>
        <begin position="699"/>
        <end position="711"/>
    </location>
</feature>
<feature type="compositionally biased region" description="Basic and acidic residues" evidence="3">
    <location>
        <begin position="1"/>
        <end position="13"/>
    </location>
</feature>
<keyword evidence="2" id="KW-0539">Nucleus</keyword>
<dbReference type="InterPro" id="IPR012935">
    <property type="entry name" value="NuBaID_N"/>
</dbReference>
<keyword evidence="5" id="KW-1185">Reference proteome</keyword>
<sequence length="838" mass="91338">MTQDSEKRFHSIMDKLFQNAQATPNSNSTSSPSSSSPSGVQLSRGKKRSYSSSALVVGELRSKGDVIEALQKHSSASAGSSDAPLCRPWDRGDLLKRLTTFKSMTWFGKPKVVNALNCARRGWINVDMDTIACESCGARLLFSTPSSWNQQQVEKAALVFSLKLDNGHKLLCPWIDNACDEALAEFPPTPPPILVNRFRERCSMLLHLSALPVISSSFLKWMKSSHLKQFLEESSLQEFGDDSLSKSEIEYIRDGHDSDTAKLYYQALKIISLFGWEPRSLPYVVDCKTGSDQSLKTSTILDPRPAVNLHAAATKENNRIAEIPSELHSQPNSVVLDCRLCGASVGLWTFHTAPRPVEIIRLVGSTEMNSESGTHDSGNKSFFINHAGIGNVGTSNESISNLTSTIAGGPTPARQSFKATITLPVIGQNLRARLFNDEKFSDHTYNDQEDQEMAPADSLDKNLLHDSKTNEDTEQIDQPEDIRLFQNKKLDQGCSTTGDDQTPLLEGTNVTEQGTFPESGLNGSIEETQVKSTDNVPVQKNETVENAENSRQLDSGNKAADLHPDPSSVENSLTMTDAVMITSSECSEKELSSLVYDKCDSQQVSENTSNSKETSLVSNKCDSQQVSENTSNSKETSAVPDKCDSQQVPENILISKETSIVPDKCDSQQVSENTSNSKEVSLANLQVLPSLVDTNTDITGEKESMKDKLGSDNHTTSGSQDPEGGDAKDKAHTSVNSGTNGGANYPKGAPSDNIMEFDPIRQHRPFCPWTATGSVAPGWKQTLTALHRDKSSSPHSPKNSPAASLIKVDDPVRSVRDLFTSSAKKLKSSLVSNENSKH</sequence>
<feature type="compositionally biased region" description="Polar residues" evidence="3">
    <location>
        <begin position="508"/>
        <end position="555"/>
    </location>
</feature>
<dbReference type="KEGG" id="mcha:111008821"/>
<gene>
    <name evidence="6" type="primary">LOC111008821</name>
</gene>
<dbReference type="Proteomes" id="UP000504603">
    <property type="component" value="Unplaced"/>
</dbReference>
<feature type="domain" description="C3HC-type" evidence="4">
    <location>
        <begin position="88"/>
        <end position="213"/>
    </location>
</feature>
<dbReference type="Pfam" id="PF07967">
    <property type="entry name" value="zf-C3HC"/>
    <property type="match status" value="1"/>
</dbReference>
<dbReference type="RefSeq" id="XP_022137336.1">
    <property type="nucleotide sequence ID" value="XM_022281644.1"/>
</dbReference>
<feature type="compositionally biased region" description="Polar residues" evidence="3">
    <location>
        <begin position="667"/>
        <end position="678"/>
    </location>
</feature>
<feature type="region of interest" description="Disordered" evidence="3">
    <location>
        <begin position="601"/>
        <end position="678"/>
    </location>
</feature>
<evidence type="ECO:0000256" key="3">
    <source>
        <dbReference type="SAM" id="MobiDB-lite"/>
    </source>
</evidence>
<reference evidence="6" key="1">
    <citation type="submission" date="2025-08" db="UniProtKB">
        <authorList>
            <consortium name="RefSeq"/>
        </authorList>
    </citation>
    <scope>IDENTIFICATION</scope>
    <source>
        <strain evidence="6">OHB3-1</strain>
    </source>
</reference>
<dbReference type="GO" id="GO:0008270">
    <property type="term" value="F:zinc ion binding"/>
    <property type="evidence" value="ECO:0007669"/>
    <property type="project" value="InterPro"/>
</dbReference>
<organism evidence="5 6">
    <name type="scientific">Momordica charantia</name>
    <name type="common">Bitter gourd</name>
    <name type="synonym">Balsam pear</name>
    <dbReference type="NCBI Taxonomy" id="3673"/>
    <lineage>
        <taxon>Eukaryota</taxon>
        <taxon>Viridiplantae</taxon>
        <taxon>Streptophyta</taxon>
        <taxon>Embryophyta</taxon>
        <taxon>Tracheophyta</taxon>
        <taxon>Spermatophyta</taxon>
        <taxon>Magnoliopsida</taxon>
        <taxon>eudicotyledons</taxon>
        <taxon>Gunneridae</taxon>
        <taxon>Pentapetalae</taxon>
        <taxon>rosids</taxon>
        <taxon>fabids</taxon>
        <taxon>Cucurbitales</taxon>
        <taxon>Cucurbitaceae</taxon>
        <taxon>Momordiceae</taxon>
        <taxon>Momordica</taxon>
    </lineage>
</organism>
<accession>A0A6J1C6A3</accession>
<comment type="subcellular location">
    <subcellularLocation>
        <location evidence="1">Nucleus</location>
    </subcellularLocation>
</comment>
<feature type="region of interest" description="Disordered" evidence="3">
    <location>
        <begin position="694"/>
        <end position="757"/>
    </location>
</feature>
<dbReference type="GeneID" id="111008821"/>
<dbReference type="AlphaFoldDB" id="A0A6J1C6A3"/>
<proteinExistence type="predicted"/>
<evidence type="ECO:0000256" key="1">
    <source>
        <dbReference type="ARBA" id="ARBA00004123"/>
    </source>
</evidence>
<feature type="compositionally biased region" description="Low complexity" evidence="3">
    <location>
        <begin position="23"/>
        <end position="38"/>
    </location>
</feature>
<dbReference type="OrthoDB" id="614844at2759"/>
<feature type="compositionally biased region" description="Low complexity" evidence="3">
    <location>
        <begin position="793"/>
        <end position="804"/>
    </location>
</feature>
<evidence type="ECO:0000313" key="6">
    <source>
        <dbReference type="RefSeq" id="XP_022137336.1"/>
    </source>
</evidence>
<evidence type="ECO:0000313" key="5">
    <source>
        <dbReference type="Proteomes" id="UP000504603"/>
    </source>
</evidence>
<feature type="region of interest" description="Disordered" evidence="3">
    <location>
        <begin position="787"/>
        <end position="808"/>
    </location>
</feature>
<protein>
    <submittedName>
        <fullName evidence="6">Uncharacterized protein LOC111008821 isoform X1</fullName>
    </submittedName>
</protein>
<evidence type="ECO:0000256" key="2">
    <source>
        <dbReference type="ARBA" id="ARBA00023242"/>
    </source>
</evidence>
<feature type="region of interest" description="Disordered" evidence="3">
    <location>
        <begin position="1"/>
        <end position="47"/>
    </location>
</feature>
<evidence type="ECO:0000259" key="4">
    <source>
        <dbReference type="Pfam" id="PF07967"/>
    </source>
</evidence>
<name>A0A6J1C6A3_MOMCH</name>
<feature type="region of interest" description="Disordered" evidence="3">
    <location>
        <begin position="492"/>
        <end position="571"/>
    </location>
</feature>
<dbReference type="PANTHER" id="PTHR15835">
    <property type="entry name" value="NUCLEAR-INTERACTING PARTNER OF ALK"/>
    <property type="match status" value="1"/>
</dbReference>
<feature type="compositionally biased region" description="Polar residues" evidence="3">
    <location>
        <begin position="601"/>
        <end position="636"/>
    </location>
</feature>
<dbReference type="GO" id="GO:0005634">
    <property type="term" value="C:nucleus"/>
    <property type="evidence" value="ECO:0007669"/>
    <property type="project" value="UniProtKB-SubCell"/>
</dbReference>